<keyword evidence="2" id="KW-1185">Reference proteome</keyword>
<sequence>MDFNVFHLLLSSLLICLLLQKPAYAIKKSYIVYLGAHSHGPSPSDFEAESATNSHYELLGSHVGSLEKAKESIFYSYNRHINGFAAMLEEEEAKDIAKNPKVVSVFLNKMMKLHTTRTWQFLGLEKDRIVPKDSIWEKARYGEDIIIGNLDTGVWPESKSFDDKGFGRIPSKWRGDGACQLDRLNGSNRFPCNKKLIGARSFYKGYEAALGESLNASLTTARDNEGHGTHTLSTAGGNFVPGVTVFGNGNGTAKGGSPKARVAAYKVCWPSVNGVGGCLDADVLAGFEAAISDHVDVLSVSAGSTSPQYLFIDSFAIGSFHAVAKGIVVINSAGNEGPGPGTVSSAAPWMIAVAASSIDRSFTSYVELGNKKQLKGSSLSVRSFPSHKLYPLIDAKDAKLAKANASDAKTCADGTLDPKKVKGKILVCLVEEGKTGASEQYLQGFLAGAVGVVSANDEHSGNKIYALPSPLPSSNLNFTNGEYVYSYLQRTKNPMAYLTKPKTEVNVKPSPMMAEFSSRGPNIVLPSILKPDVTAPGLDIIAAYSEVQGSVYAYIADSGTSMSCPHVAGIVGLLKALHPHWSPAAIQSAIMTTATTVDDGGRPILDSFYKKATPFNYGSGHIQPNFAMDPGLVYDLNTVDYLNVLCASGYSEAELITFYDRPYSCPKSYNLADFNYPSITVLDLKKTPVTVTRTVTNVGSPSTYKVYVKNPKGVSVSVKPSSLTFTKVGEKKTFKIILQTMGVAKPGSFVFGELCWSDGKHKVRSPLVVKHK</sequence>
<gene>
    <name evidence="1" type="ORF">L6164_001251</name>
</gene>
<evidence type="ECO:0000313" key="2">
    <source>
        <dbReference type="Proteomes" id="UP000828941"/>
    </source>
</evidence>
<evidence type="ECO:0000313" key="1">
    <source>
        <dbReference type="EMBL" id="KAI4357291.1"/>
    </source>
</evidence>
<dbReference type="EMBL" id="CM039426">
    <property type="protein sequence ID" value="KAI4357291.1"/>
    <property type="molecule type" value="Genomic_DNA"/>
</dbReference>
<accession>A0ACB9Q938</accession>
<proteinExistence type="predicted"/>
<organism evidence="1 2">
    <name type="scientific">Bauhinia variegata</name>
    <name type="common">Purple orchid tree</name>
    <name type="synonym">Phanera variegata</name>
    <dbReference type="NCBI Taxonomy" id="167791"/>
    <lineage>
        <taxon>Eukaryota</taxon>
        <taxon>Viridiplantae</taxon>
        <taxon>Streptophyta</taxon>
        <taxon>Embryophyta</taxon>
        <taxon>Tracheophyta</taxon>
        <taxon>Spermatophyta</taxon>
        <taxon>Magnoliopsida</taxon>
        <taxon>eudicotyledons</taxon>
        <taxon>Gunneridae</taxon>
        <taxon>Pentapetalae</taxon>
        <taxon>rosids</taxon>
        <taxon>fabids</taxon>
        <taxon>Fabales</taxon>
        <taxon>Fabaceae</taxon>
        <taxon>Cercidoideae</taxon>
        <taxon>Cercideae</taxon>
        <taxon>Bauhiniinae</taxon>
        <taxon>Bauhinia</taxon>
    </lineage>
</organism>
<reference evidence="1 2" key="1">
    <citation type="journal article" date="2022" name="DNA Res.">
        <title>Chromosomal-level genome assembly of the orchid tree Bauhinia variegata (Leguminosae; Cercidoideae) supports the allotetraploid origin hypothesis of Bauhinia.</title>
        <authorList>
            <person name="Zhong Y."/>
            <person name="Chen Y."/>
            <person name="Zheng D."/>
            <person name="Pang J."/>
            <person name="Liu Y."/>
            <person name="Luo S."/>
            <person name="Meng S."/>
            <person name="Qian L."/>
            <person name="Wei D."/>
            <person name="Dai S."/>
            <person name="Zhou R."/>
        </authorList>
    </citation>
    <scope>NUCLEOTIDE SEQUENCE [LARGE SCALE GENOMIC DNA]</scope>
    <source>
        <strain evidence="1">BV-YZ2020</strain>
    </source>
</reference>
<protein>
    <submittedName>
        <fullName evidence="1">Uncharacterized protein</fullName>
    </submittedName>
</protein>
<dbReference type="Proteomes" id="UP000828941">
    <property type="component" value="Chromosome 1"/>
</dbReference>
<name>A0ACB9Q938_BAUVA</name>
<comment type="caution">
    <text evidence="1">The sequence shown here is derived from an EMBL/GenBank/DDBJ whole genome shotgun (WGS) entry which is preliminary data.</text>
</comment>